<dbReference type="Proteomes" id="UP001067231">
    <property type="component" value="Unassembled WGS sequence"/>
</dbReference>
<feature type="domain" description="Sucrose phosphatase-like" evidence="2">
    <location>
        <begin position="119"/>
        <end position="228"/>
    </location>
</feature>
<dbReference type="Gene3D" id="3.40.50.1000">
    <property type="entry name" value="HAD superfamily/HAD-like"/>
    <property type="match status" value="2"/>
</dbReference>
<dbReference type="InterPro" id="IPR006380">
    <property type="entry name" value="SPP-like_dom"/>
</dbReference>
<evidence type="ECO:0000259" key="2">
    <source>
        <dbReference type="Pfam" id="PF05116"/>
    </source>
</evidence>
<name>A0A9D5DJ28_9CRYT</name>
<dbReference type="PANTHER" id="PTHR46521:SF4">
    <property type="entry name" value="SUCROSE-PHOSPHATASE 2-RELATED"/>
    <property type="match status" value="1"/>
</dbReference>
<dbReference type="InterPro" id="IPR036412">
    <property type="entry name" value="HAD-like_sf"/>
</dbReference>
<feature type="domain" description="Sucrose phosphatase-like" evidence="2">
    <location>
        <begin position="263"/>
        <end position="404"/>
    </location>
</feature>
<gene>
    <name evidence="3" type="ORF">OJ253_359</name>
</gene>
<dbReference type="AlphaFoldDB" id="A0A9D5DJ28"/>
<dbReference type="SUPFAM" id="SSF56784">
    <property type="entry name" value="HAD-like"/>
    <property type="match status" value="1"/>
</dbReference>
<proteinExistence type="predicted"/>
<organism evidence="3">
    <name type="scientific">Cryptosporidium canis</name>
    <dbReference type="NCBI Taxonomy" id="195482"/>
    <lineage>
        <taxon>Eukaryota</taxon>
        <taxon>Sar</taxon>
        <taxon>Alveolata</taxon>
        <taxon>Apicomplexa</taxon>
        <taxon>Conoidasida</taxon>
        <taxon>Coccidia</taxon>
        <taxon>Eucoccidiorida</taxon>
        <taxon>Eimeriorina</taxon>
        <taxon>Cryptosporidiidae</taxon>
        <taxon>Cryptosporidium</taxon>
    </lineage>
</organism>
<keyword evidence="1 3" id="KW-0378">Hydrolase</keyword>
<dbReference type="Pfam" id="PF05116">
    <property type="entry name" value="S6PP"/>
    <property type="match status" value="2"/>
</dbReference>
<sequence>MVRVQLFYNSAWNRVFFYSDEQENLFNGEQMWVFREMKPIEGSLGWHTFEFETKRAFIEFVLCNSEKTKWDNPPDSYGRRNYFISIKDAERESGKDGKKCLKFCLKDGILSQVIPRQPIVVVTDLDGTLIGNEEYLKMFNEIWTRQHMFIGSKLIYSTGRNLKDFLHAAKQFGLIRPDYAICGVGTEVYEFPNKEMDIQAYCNWLSTVLGRKVALDELFSLLKFQDQGEYIDPEKGDIEKVAKESNPQFPTWCRNRLFAWPIQEWFQTISKTFKREELTKEIQQSLNVLNLEYYINGNNFHDPFRLSVSINTEYALKAYEEIQINKQSYRFAISGQGPWKYLDILPEKGGKHLSVLFLQEEILGKSIPLERFLVCGDSGNDAHMFTLGTCKNCCVANAQQDLKDFLLGMDQNGKEEVVQGQVWSKQSELLCRIMASQNLNPPKSVSFSRKLHFEFIELN</sequence>
<comment type="caution">
    <text evidence="3">The sequence shown here is derived from an EMBL/GenBank/DDBJ whole genome shotgun (WGS) entry which is preliminary data.</text>
</comment>
<evidence type="ECO:0000256" key="1">
    <source>
        <dbReference type="ARBA" id="ARBA00022801"/>
    </source>
</evidence>
<dbReference type="GO" id="GO:0016787">
    <property type="term" value="F:hydrolase activity"/>
    <property type="evidence" value="ECO:0007669"/>
    <property type="project" value="UniProtKB-KW"/>
</dbReference>
<dbReference type="EMBL" id="JAPCXC010000004">
    <property type="protein sequence ID" value="KAJ1613112.1"/>
    <property type="molecule type" value="Genomic_DNA"/>
</dbReference>
<protein>
    <submittedName>
        <fullName evidence="3">Sucrose-phosphatase-like HAD hydrolase</fullName>
    </submittedName>
</protein>
<dbReference type="InterPro" id="IPR051518">
    <property type="entry name" value="Sucrose_Phosphatase"/>
</dbReference>
<reference evidence="3" key="1">
    <citation type="submission" date="2022-10" db="EMBL/GenBank/DDBJ databases">
        <title>Adaptive evolution leads to modifications in subtelomeric GC content in a zoonotic Cryptosporidium species.</title>
        <authorList>
            <person name="Li J."/>
            <person name="Feng Y."/>
            <person name="Xiao L."/>
        </authorList>
    </citation>
    <scope>NUCLEOTIDE SEQUENCE</scope>
    <source>
        <strain evidence="3">33844</strain>
    </source>
</reference>
<dbReference type="PANTHER" id="PTHR46521">
    <property type="entry name" value="SUCROSE-PHOSPHATASE 2-RELATED"/>
    <property type="match status" value="1"/>
</dbReference>
<evidence type="ECO:0000313" key="3">
    <source>
        <dbReference type="EMBL" id="KAJ1613112.1"/>
    </source>
</evidence>
<dbReference type="SFLD" id="SFLDS00003">
    <property type="entry name" value="Haloacid_Dehalogenase"/>
    <property type="match status" value="1"/>
</dbReference>
<dbReference type="InterPro" id="IPR023214">
    <property type="entry name" value="HAD_sf"/>
</dbReference>
<dbReference type="SFLD" id="SFLDG01140">
    <property type="entry name" value="C2.B:_Phosphomannomutase_and_P"/>
    <property type="match status" value="1"/>
</dbReference>
<accession>A0A9D5DJ28</accession>
<dbReference type="SFLD" id="SFLDG01141">
    <property type="entry name" value="C2.B.1:_Sucrose_Phosphatase_Li"/>
    <property type="match status" value="1"/>
</dbReference>
<dbReference type="OrthoDB" id="531008at2759"/>